<evidence type="ECO:0000313" key="2">
    <source>
        <dbReference type="EMBL" id="EGT57582.1"/>
    </source>
</evidence>
<evidence type="ECO:0000256" key="1">
    <source>
        <dbReference type="SAM" id="MobiDB-lite"/>
    </source>
</evidence>
<proteinExistence type="predicted"/>
<evidence type="ECO:0000313" key="3">
    <source>
        <dbReference type="Proteomes" id="UP000008068"/>
    </source>
</evidence>
<gene>
    <name evidence="2" type="ORF">CAEBREN_22597</name>
</gene>
<dbReference type="PANTHER" id="PTHR21503:SF8">
    <property type="entry name" value="F-BOX ASSOCIATED DOMAIN-CONTAINING PROTEIN-RELATED"/>
    <property type="match status" value="1"/>
</dbReference>
<dbReference type="EMBL" id="GL379863">
    <property type="protein sequence ID" value="EGT57582.1"/>
    <property type="molecule type" value="Genomic_DNA"/>
</dbReference>
<reference evidence="3" key="1">
    <citation type="submission" date="2011-07" db="EMBL/GenBank/DDBJ databases">
        <authorList>
            <consortium name="Caenorhabditis brenneri Sequencing and Analysis Consortium"/>
            <person name="Wilson R.K."/>
        </authorList>
    </citation>
    <scope>NUCLEOTIDE SEQUENCE [LARGE SCALE GENOMIC DNA]</scope>
    <source>
        <strain evidence="3">PB2801</strain>
    </source>
</reference>
<accession>G0NCQ8</accession>
<dbReference type="InParanoid" id="G0NCQ8"/>
<dbReference type="Proteomes" id="UP000008068">
    <property type="component" value="Unassembled WGS sequence"/>
</dbReference>
<organism evidence="3">
    <name type="scientific">Caenorhabditis brenneri</name>
    <name type="common">Nematode worm</name>
    <dbReference type="NCBI Taxonomy" id="135651"/>
    <lineage>
        <taxon>Eukaryota</taxon>
        <taxon>Metazoa</taxon>
        <taxon>Ecdysozoa</taxon>
        <taxon>Nematoda</taxon>
        <taxon>Chromadorea</taxon>
        <taxon>Rhabditida</taxon>
        <taxon>Rhabditina</taxon>
        <taxon>Rhabditomorpha</taxon>
        <taxon>Rhabditoidea</taxon>
        <taxon>Rhabditidae</taxon>
        <taxon>Peloderinae</taxon>
        <taxon>Caenorhabditis</taxon>
    </lineage>
</organism>
<keyword evidence="3" id="KW-1185">Reference proteome</keyword>
<sequence length="365" mass="42845">MTIGLLHFPILVQEAIVQNMRLLKAFTLSTLSKKTFRTVILSFRRQNFDLMYNVKGLFRLEKVPYQNEDSELKIELVEYQKREDIYKRPDPNALPVQVLEKLVGVSSPKEITEFIVRLLRNVRLILVIKSTSVETFRNVLEIFKPIKEIDEIEILRPIDSKHDDDELTRLVLEEARCAKVLRTDLKTTSNFSYDYTKNEPFSFDVISWFAGRWITKNHILNLFMNCKAVSLPEIDYEDAEIAEILQKWKEGSKIEWFRINRCKLRKPDLLTNLVKRFPGATPIRKAQVNIYDQRDPLVIDFRDDTCFMVQRHDGTKFLVYFIGSLAGFTKDFKIGEDIDGMETDPESDYLNEDADYDESEDEEDD</sequence>
<evidence type="ECO:0008006" key="4">
    <source>
        <dbReference type="Google" id="ProtNLM"/>
    </source>
</evidence>
<dbReference type="PANTHER" id="PTHR21503">
    <property type="entry name" value="F-BOX-CONTAINING HYPOTHETICAL PROTEIN C.ELEGANS"/>
    <property type="match status" value="1"/>
</dbReference>
<name>G0NCQ8_CAEBE</name>
<feature type="region of interest" description="Disordered" evidence="1">
    <location>
        <begin position="339"/>
        <end position="365"/>
    </location>
</feature>
<dbReference type="HOGENOM" id="CLU_061036_0_0_1"/>
<dbReference type="AlphaFoldDB" id="G0NCQ8"/>
<protein>
    <recommendedName>
        <fullName evidence="4">F-box domain-containing protein</fullName>
    </recommendedName>
</protein>